<evidence type="ECO:0008006" key="5">
    <source>
        <dbReference type="Google" id="ProtNLM"/>
    </source>
</evidence>
<gene>
    <name evidence="3" type="ORF">RFI_19171</name>
</gene>
<dbReference type="Proteomes" id="UP000023152">
    <property type="component" value="Unassembled WGS sequence"/>
</dbReference>
<protein>
    <recommendedName>
        <fullName evidence="5">Transmembrane protein</fullName>
    </recommendedName>
</protein>
<dbReference type="EMBL" id="ASPP01015480">
    <property type="protein sequence ID" value="ETO18118.1"/>
    <property type="molecule type" value="Genomic_DNA"/>
</dbReference>
<feature type="compositionally biased region" description="Polar residues" evidence="1">
    <location>
        <begin position="52"/>
        <end position="67"/>
    </location>
</feature>
<name>X6MVU3_RETFI</name>
<feature type="compositionally biased region" description="Basic residues" evidence="1">
    <location>
        <begin position="31"/>
        <end position="48"/>
    </location>
</feature>
<comment type="caution">
    <text evidence="3">The sequence shown here is derived from an EMBL/GenBank/DDBJ whole genome shotgun (WGS) entry which is preliminary data.</text>
</comment>
<evidence type="ECO:0000313" key="3">
    <source>
        <dbReference type="EMBL" id="ETO18118.1"/>
    </source>
</evidence>
<evidence type="ECO:0000313" key="4">
    <source>
        <dbReference type="Proteomes" id="UP000023152"/>
    </source>
</evidence>
<keyword evidence="2" id="KW-0812">Transmembrane</keyword>
<dbReference type="AlphaFoldDB" id="X6MVU3"/>
<sequence length="114" mass="13554">MIKIRKTINAQEPCQLWRILDFKKASQISFKKQKGSKQTKKQQQKKNKEKISNFSTTKESEPQNSEGTIIKTIQQDTNEQKKIIQNSFYLFCFNLFYFIITPLKFVLKKNKTNK</sequence>
<keyword evidence="2" id="KW-0472">Membrane</keyword>
<evidence type="ECO:0000256" key="1">
    <source>
        <dbReference type="SAM" id="MobiDB-lite"/>
    </source>
</evidence>
<organism evidence="3 4">
    <name type="scientific">Reticulomyxa filosa</name>
    <dbReference type="NCBI Taxonomy" id="46433"/>
    <lineage>
        <taxon>Eukaryota</taxon>
        <taxon>Sar</taxon>
        <taxon>Rhizaria</taxon>
        <taxon>Retaria</taxon>
        <taxon>Foraminifera</taxon>
        <taxon>Monothalamids</taxon>
        <taxon>Reticulomyxidae</taxon>
        <taxon>Reticulomyxa</taxon>
    </lineage>
</organism>
<proteinExistence type="predicted"/>
<evidence type="ECO:0000256" key="2">
    <source>
        <dbReference type="SAM" id="Phobius"/>
    </source>
</evidence>
<reference evidence="3 4" key="1">
    <citation type="journal article" date="2013" name="Curr. Biol.">
        <title>The Genome of the Foraminiferan Reticulomyxa filosa.</title>
        <authorList>
            <person name="Glockner G."/>
            <person name="Hulsmann N."/>
            <person name="Schleicher M."/>
            <person name="Noegel A.A."/>
            <person name="Eichinger L."/>
            <person name="Gallinger C."/>
            <person name="Pawlowski J."/>
            <person name="Sierra R."/>
            <person name="Euteneuer U."/>
            <person name="Pillet L."/>
            <person name="Moustafa A."/>
            <person name="Platzer M."/>
            <person name="Groth M."/>
            <person name="Szafranski K."/>
            <person name="Schliwa M."/>
        </authorList>
    </citation>
    <scope>NUCLEOTIDE SEQUENCE [LARGE SCALE GENOMIC DNA]</scope>
</reference>
<keyword evidence="4" id="KW-1185">Reference proteome</keyword>
<keyword evidence="2" id="KW-1133">Transmembrane helix</keyword>
<feature type="transmembrane region" description="Helical" evidence="2">
    <location>
        <begin position="88"/>
        <end position="107"/>
    </location>
</feature>
<accession>X6MVU3</accession>
<feature type="region of interest" description="Disordered" evidence="1">
    <location>
        <begin position="31"/>
        <end position="67"/>
    </location>
</feature>